<gene>
    <name evidence="1" type="ORF">ACFFGT_02040</name>
</gene>
<reference evidence="1 2" key="1">
    <citation type="submission" date="2024-09" db="EMBL/GenBank/DDBJ databases">
        <authorList>
            <person name="Sun Q."/>
            <person name="Mori K."/>
        </authorList>
    </citation>
    <scope>NUCLEOTIDE SEQUENCE [LARGE SCALE GENOMIC DNA]</scope>
    <source>
        <strain evidence="1 2">NCAIM B.02415</strain>
    </source>
</reference>
<dbReference type="InterPro" id="IPR011042">
    <property type="entry name" value="6-blade_b-propeller_TolB-like"/>
</dbReference>
<protein>
    <submittedName>
        <fullName evidence="1">YncE family protein</fullName>
    </submittedName>
</protein>
<evidence type="ECO:0000313" key="2">
    <source>
        <dbReference type="Proteomes" id="UP001589828"/>
    </source>
</evidence>
<organism evidence="1 2">
    <name type="scientific">Mucilaginibacter angelicae</name>
    <dbReference type="NCBI Taxonomy" id="869718"/>
    <lineage>
        <taxon>Bacteria</taxon>
        <taxon>Pseudomonadati</taxon>
        <taxon>Bacteroidota</taxon>
        <taxon>Sphingobacteriia</taxon>
        <taxon>Sphingobacteriales</taxon>
        <taxon>Sphingobacteriaceae</taxon>
        <taxon>Mucilaginibacter</taxon>
    </lineage>
</organism>
<dbReference type="SMART" id="SM00135">
    <property type="entry name" value="LY"/>
    <property type="match status" value="5"/>
</dbReference>
<keyword evidence="2" id="KW-1185">Reference proteome</keyword>
<dbReference type="InterPro" id="IPR000033">
    <property type="entry name" value="LDLR_classB_rpt"/>
</dbReference>
<dbReference type="Proteomes" id="UP001589828">
    <property type="component" value="Unassembled WGS sequence"/>
</dbReference>
<dbReference type="EMBL" id="JBHLTS010000004">
    <property type="protein sequence ID" value="MFC0512953.1"/>
    <property type="molecule type" value="Genomic_DNA"/>
</dbReference>
<dbReference type="PANTHER" id="PTHR46513:SF13">
    <property type="entry name" value="EGF-LIKE DOMAIN-CONTAINING PROTEIN"/>
    <property type="match status" value="1"/>
</dbReference>
<dbReference type="Gene3D" id="2.120.10.30">
    <property type="entry name" value="TolB, C-terminal domain"/>
    <property type="match status" value="2"/>
</dbReference>
<proteinExistence type="predicted"/>
<dbReference type="InterPro" id="IPR050778">
    <property type="entry name" value="Cueball_EGF_LRP_Nidogen"/>
</dbReference>
<name>A0ABV6KZP7_9SPHI</name>
<dbReference type="PANTHER" id="PTHR46513">
    <property type="entry name" value="VITELLOGENIN RECEPTOR-LIKE PROTEIN-RELATED-RELATED"/>
    <property type="match status" value="1"/>
</dbReference>
<dbReference type="SUPFAM" id="SSF75011">
    <property type="entry name" value="3-carboxy-cis,cis-mucoante lactonizing enzyme"/>
    <property type="match status" value="1"/>
</dbReference>
<evidence type="ECO:0000313" key="1">
    <source>
        <dbReference type="EMBL" id="MFC0512953.1"/>
    </source>
</evidence>
<comment type="caution">
    <text evidence="1">The sequence shown here is derived from an EMBL/GenBank/DDBJ whole genome shotgun (WGS) entry which is preliminary data.</text>
</comment>
<sequence>MENKPSSDKGRLLVLDGYNGKILIFDTEGNPLGTLVDDCGGTPDGVCVDPENQHVYWTNMGAHWDQKDGYIERINYDGSDRQLIIKKGETTTAKQMQLDLKNRLIYWCDREGMRVMRSNLDGTGITTLVISGNGPEDQLDEKRHCVGIAIDPEEGYLYWTQKGAPKSGTGRIFRAGIDLPAGEDPASRKDLELLLEDLPEPIDLEINHRNHQLYWTDRGSPPGGNTLNRIDMDQWGQVEVLVGGFEEAIGLAMDIENDRIFVTDLSGSIYRSRLDGTNNTKIYNGQNLKQGFTGIVYVRDGLGW</sequence>
<dbReference type="RefSeq" id="WP_377020828.1">
    <property type="nucleotide sequence ID" value="NZ_JBHLTS010000004.1"/>
</dbReference>
<accession>A0ABV6KZP7</accession>